<keyword evidence="4" id="KW-1185">Reference proteome</keyword>
<dbReference type="AlphaFoldDB" id="A0A0L6CIF4"/>
<dbReference type="SUPFAM" id="SSF52540">
    <property type="entry name" value="P-loop containing nucleoside triphosphate hydrolases"/>
    <property type="match status" value="1"/>
</dbReference>
<dbReference type="InterPro" id="IPR025158">
    <property type="entry name" value="Mg_chelat-rel_C"/>
</dbReference>
<dbReference type="InterPro" id="IPR004482">
    <property type="entry name" value="Mg_chelat-rel"/>
</dbReference>
<dbReference type="Pfam" id="PF13335">
    <property type="entry name" value="Mg_chelatase_C"/>
    <property type="match status" value="1"/>
</dbReference>
<dbReference type="PANTHER" id="PTHR32039:SF7">
    <property type="entry name" value="COMPETENCE PROTEIN COMM"/>
    <property type="match status" value="1"/>
</dbReference>
<dbReference type="PATRIC" id="fig|1631356.3.peg.2172"/>
<dbReference type="Pfam" id="PF01078">
    <property type="entry name" value="Mg_chelatase"/>
    <property type="match status" value="1"/>
</dbReference>
<evidence type="ECO:0000313" key="4">
    <source>
        <dbReference type="Proteomes" id="UP000037397"/>
    </source>
</evidence>
<name>A0A0L6CIF4_9MICO</name>
<dbReference type="InterPro" id="IPR020568">
    <property type="entry name" value="Ribosomal_Su5_D2-typ_SF"/>
</dbReference>
<dbReference type="OrthoDB" id="9813147at2"/>
<dbReference type="STRING" id="1631356.VV01_11125"/>
<dbReference type="Proteomes" id="UP000037397">
    <property type="component" value="Unassembled WGS sequence"/>
</dbReference>
<dbReference type="InterPro" id="IPR014721">
    <property type="entry name" value="Ribsml_uS5_D2-typ_fold_subgr"/>
</dbReference>
<dbReference type="PANTHER" id="PTHR32039">
    <property type="entry name" value="MAGNESIUM-CHELATASE SUBUNIT CHLI"/>
    <property type="match status" value="1"/>
</dbReference>
<dbReference type="SMART" id="SM00382">
    <property type="entry name" value="AAA"/>
    <property type="match status" value="1"/>
</dbReference>
<protein>
    <submittedName>
        <fullName evidence="3">Mg chelatase-like protein</fullName>
    </submittedName>
</protein>
<dbReference type="GO" id="GO:0005524">
    <property type="term" value="F:ATP binding"/>
    <property type="evidence" value="ECO:0007669"/>
    <property type="project" value="InterPro"/>
</dbReference>
<feature type="domain" description="AAA+ ATPase" evidence="2">
    <location>
        <begin position="215"/>
        <end position="398"/>
    </location>
</feature>
<comment type="similarity">
    <text evidence="1">Belongs to the Mg-chelatase subunits D/I family. ComM subfamily.</text>
</comment>
<dbReference type="InterPro" id="IPR003593">
    <property type="entry name" value="AAA+_ATPase"/>
</dbReference>
<dbReference type="InterPro" id="IPR045006">
    <property type="entry name" value="CHLI-like"/>
</dbReference>
<sequence>MTLGRTRAVAVTGIEGRVVAVEADVSSGLPTFTVSGLPDASCAQSPDRVRAALGNCNLPLPKQRITVNLSPASLPKQGAGFDLAIAIATLTAGGTVPPDVVAEVVHIGELGLDGAVRPVPGVLPAVLAAADAGVRTVAVAAANAAEAALVDGVEVIAVRRLDELVHRYVTIARGGVLSEDEPVTPLPPDEGTQPDLADVAGQPEARFALEVAAAGGHHMSMLGPPGAGKTMIAERLPGLLPGLRRSEALEVTAVHSVLGVLSDSVLVQRPPFVAPHHGASMAAIIGGGSGRVRPGAVSRASSGVLFLDEAPEFRRDVLDALRQPLEAGRVSIARADRNVSYPARFQLVLAANPCPCGKAFGKGADCTCSPLRRRTYLARLSGPLMDRVDLHLTVHPVTKAALRAGPGEPSASVAARVVEARQRQEDRWRGRPWRLNSQVPGPVLRSGEWRLPAPTTRLIDSALESGALTLRGYDRVLRLAWTLSDLDESARPGPQQLMQALGLRAPALEAA</sequence>
<dbReference type="RefSeq" id="WP_050669944.1">
    <property type="nucleotide sequence ID" value="NZ_LAIR01000002.1"/>
</dbReference>
<comment type="caution">
    <text evidence="3">The sequence shown here is derived from an EMBL/GenBank/DDBJ whole genome shotgun (WGS) entry which is preliminary data.</text>
</comment>
<dbReference type="SUPFAM" id="SSF54211">
    <property type="entry name" value="Ribosomal protein S5 domain 2-like"/>
    <property type="match status" value="1"/>
</dbReference>
<evidence type="ECO:0000256" key="1">
    <source>
        <dbReference type="ARBA" id="ARBA00006354"/>
    </source>
</evidence>
<evidence type="ECO:0000259" key="2">
    <source>
        <dbReference type="SMART" id="SM00382"/>
    </source>
</evidence>
<gene>
    <name evidence="3" type="ORF">VV01_11125</name>
</gene>
<reference evidence="4" key="1">
    <citation type="submission" date="2015-03" db="EMBL/GenBank/DDBJ databases">
        <title>Luteipulveratus halotolerans sp. nov., a novel actinobacterium (Dermacoccaceae) from Sarawak, Malaysia.</title>
        <authorList>
            <person name="Juboi H."/>
            <person name="Basik A."/>
            <person name="Shamsul S.S."/>
            <person name="Arnold P."/>
            <person name="Schmitt E.K."/>
            <person name="Sanglier J.-J."/>
            <person name="Yeo T."/>
        </authorList>
    </citation>
    <scope>NUCLEOTIDE SEQUENCE [LARGE SCALE GENOMIC DNA]</scope>
    <source>
        <strain evidence="4">C296001</strain>
    </source>
</reference>
<accession>A0A0L6CIF4</accession>
<organism evidence="3 4">
    <name type="scientific">Luteipulveratus halotolerans</name>
    <dbReference type="NCBI Taxonomy" id="1631356"/>
    <lineage>
        <taxon>Bacteria</taxon>
        <taxon>Bacillati</taxon>
        <taxon>Actinomycetota</taxon>
        <taxon>Actinomycetes</taxon>
        <taxon>Micrococcales</taxon>
        <taxon>Dermacoccaceae</taxon>
        <taxon>Luteipulveratus</taxon>
    </lineage>
</organism>
<dbReference type="NCBIfam" id="TIGR00368">
    <property type="entry name" value="YifB family Mg chelatase-like AAA ATPase"/>
    <property type="match status" value="1"/>
</dbReference>
<dbReference type="Gene3D" id="3.30.230.10">
    <property type="match status" value="1"/>
</dbReference>
<dbReference type="InterPro" id="IPR027417">
    <property type="entry name" value="P-loop_NTPase"/>
</dbReference>
<dbReference type="InterPro" id="IPR000523">
    <property type="entry name" value="Mg_chelatse_chII-like_cat_dom"/>
</dbReference>
<proteinExistence type="inferred from homology"/>
<evidence type="ECO:0000313" key="3">
    <source>
        <dbReference type="EMBL" id="KNX37576.1"/>
    </source>
</evidence>
<dbReference type="Pfam" id="PF13541">
    <property type="entry name" value="ChlI"/>
    <property type="match status" value="1"/>
</dbReference>
<dbReference type="Gene3D" id="3.40.50.300">
    <property type="entry name" value="P-loop containing nucleotide triphosphate hydrolases"/>
    <property type="match status" value="1"/>
</dbReference>
<dbReference type="EMBL" id="LAIR01000002">
    <property type="protein sequence ID" value="KNX37576.1"/>
    <property type="molecule type" value="Genomic_DNA"/>
</dbReference>